<feature type="domain" description="Tox-MPTase4" evidence="2">
    <location>
        <begin position="252"/>
        <end position="326"/>
    </location>
</feature>
<dbReference type="InterPro" id="IPR041408">
    <property type="entry name" value="Hcp_Tssd"/>
</dbReference>
<feature type="region of interest" description="Disordered" evidence="1">
    <location>
        <begin position="144"/>
        <end position="167"/>
    </location>
</feature>
<evidence type="ECO:0000313" key="4">
    <source>
        <dbReference type="Proteomes" id="UP001165297"/>
    </source>
</evidence>
<dbReference type="Pfam" id="PF17642">
    <property type="entry name" value="TssD"/>
    <property type="match status" value="1"/>
</dbReference>
<dbReference type="RefSeq" id="WP_226182260.1">
    <property type="nucleotide sequence ID" value="NZ_JAJADQ010000001.1"/>
</dbReference>
<evidence type="ECO:0000313" key="3">
    <source>
        <dbReference type="EMBL" id="MCB2376386.1"/>
    </source>
</evidence>
<reference evidence="3" key="1">
    <citation type="submission" date="2021-10" db="EMBL/GenBank/DDBJ databases">
        <authorList>
            <person name="Dean J.D."/>
            <person name="Kim M.K."/>
            <person name="Newey C.N."/>
            <person name="Stoker T.S."/>
            <person name="Thompson D.W."/>
            <person name="Grose J.H."/>
        </authorList>
    </citation>
    <scope>NUCLEOTIDE SEQUENCE</scope>
    <source>
        <strain evidence="3">BT635</strain>
    </source>
</reference>
<keyword evidence="4" id="KW-1185">Reference proteome</keyword>
<dbReference type="EMBL" id="JAJADQ010000001">
    <property type="protein sequence ID" value="MCB2376386.1"/>
    <property type="molecule type" value="Genomic_DNA"/>
</dbReference>
<name>A0ABS8A915_9BACT</name>
<accession>A0ABS8A915</accession>
<evidence type="ECO:0000259" key="2">
    <source>
        <dbReference type="Pfam" id="PF15640"/>
    </source>
</evidence>
<comment type="caution">
    <text evidence="3">The sequence shown here is derived from an EMBL/GenBank/DDBJ whole genome shotgun (WGS) entry which is preliminary data.</text>
</comment>
<protein>
    <recommendedName>
        <fullName evidence="2">Tox-MPTase4 domain-containing protein</fullName>
    </recommendedName>
</protein>
<proteinExistence type="predicted"/>
<gene>
    <name evidence="3" type="ORF">LGH70_02260</name>
</gene>
<organism evidence="3 4">
    <name type="scientific">Hymenobacter nitidus</name>
    <dbReference type="NCBI Taxonomy" id="2880929"/>
    <lineage>
        <taxon>Bacteria</taxon>
        <taxon>Pseudomonadati</taxon>
        <taxon>Bacteroidota</taxon>
        <taxon>Cytophagia</taxon>
        <taxon>Cytophagales</taxon>
        <taxon>Hymenobacteraceae</taxon>
        <taxon>Hymenobacter</taxon>
    </lineage>
</organism>
<dbReference type="Proteomes" id="UP001165297">
    <property type="component" value="Unassembled WGS sequence"/>
</dbReference>
<dbReference type="Pfam" id="PF15640">
    <property type="entry name" value="Tox-MPTase4"/>
    <property type="match status" value="1"/>
</dbReference>
<dbReference type="InterPro" id="IPR028912">
    <property type="entry name" value="Tox-MPTase4_dom"/>
</dbReference>
<evidence type="ECO:0000256" key="1">
    <source>
        <dbReference type="SAM" id="MobiDB-lite"/>
    </source>
</evidence>
<sequence length="334" mass="37597">MPILYAEIQTGGLRAAFATGTYSFHQATDYAGRPSTDVRLGLIQLTIVGEAASWRQWEEWMLDPHRRQSGRLVFYHGEGQTAKTVVFYDAFCVYYECRFDARGQDGKASFEVEVYLSAAATEVQGQFSEAHSTIPWATDEATRRRALSKPQEPSAALAALPTPPPPVGPGGADFMRFKKEKKPWSERPQSTKQGFLNSPKLTKLQLEKLAHEAQRKYGATVEVLTPVEMQAVSGSPTVRAMFRTELDQATGQRTGLIYVQKGATAYELIHEMMHAKQFQQLGFEGYWPGQSRLEREEFVFQELMQQQARFSPQEIKHAADYITSIKTGQWPTTS</sequence>